<dbReference type="AlphaFoldDB" id="A0A0C1Z8V8"/>
<dbReference type="RefSeq" id="WP_020194593.1">
    <property type="nucleotide sequence ID" value="NZ_BAOH01000005.1"/>
</dbReference>
<sequence length="76" mass="8583">MSDNLSNVTALLAQIGEHHATPKFKRTMAENKDKEIKRLIGDNFPVPMNTQNTANKLGSIRLKRFKATSEFIPPFI</sequence>
<protein>
    <submittedName>
        <fullName evidence="1">Uncharacterized protein</fullName>
    </submittedName>
</protein>
<proteinExistence type="predicted"/>
<name>A0A0C1Z8V8_9VIBR</name>
<gene>
    <name evidence="1" type="ORF">H735_10755</name>
</gene>
<reference evidence="1 2" key="1">
    <citation type="submission" date="2014-07" db="EMBL/GenBank/DDBJ databases">
        <title>Unique and conserved regions in Vibrio harveyi and related species in comparison with the shrimp pathogen Vibrio harveyi CAIM 1792.</title>
        <authorList>
            <person name="Espinoza-Valles I."/>
            <person name="Vora G."/>
            <person name="Leekitcharoenphon P."/>
            <person name="Ussery D."/>
            <person name="Hoj L."/>
            <person name="Gomez-Gil B."/>
        </authorList>
    </citation>
    <scope>NUCLEOTIDE SEQUENCE [LARGE SCALE GENOMIC DNA]</scope>
    <source>
        <strain evidence="2">CAIM 1854 / LMG 25443</strain>
    </source>
</reference>
<evidence type="ECO:0000313" key="2">
    <source>
        <dbReference type="Proteomes" id="UP000031586"/>
    </source>
</evidence>
<organism evidence="1 2">
    <name type="scientific">Vibrio owensii CAIM 1854 = LMG 25443</name>
    <dbReference type="NCBI Taxonomy" id="1229493"/>
    <lineage>
        <taxon>Bacteria</taxon>
        <taxon>Pseudomonadati</taxon>
        <taxon>Pseudomonadota</taxon>
        <taxon>Gammaproteobacteria</taxon>
        <taxon>Vibrionales</taxon>
        <taxon>Vibrionaceae</taxon>
        <taxon>Vibrio</taxon>
    </lineage>
</organism>
<accession>A0A0C1Z8V8</accession>
<comment type="caution">
    <text evidence="1">The sequence shown here is derived from an EMBL/GenBank/DDBJ whole genome shotgun (WGS) entry which is preliminary data.</text>
</comment>
<evidence type="ECO:0000313" key="1">
    <source>
        <dbReference type="EMBL" id="KIF53390.1"/>
    </source>
</evidence>
<dbReference type="Proteomes" id="UP000031586">
    <property type="component" value="Unassembled WGS sequence"/>
</dbReference>
<dbReference type="EMBL" id="JPRD01000015">
    <property type="protein sequence ID" value="KIF53390.1"/>
    <property type="molecule type" value="Genomic_DNA"/>
</dbReference>
<dbReference type="PATRIC" id="fig|1229493.5.peg.1242"/>